<evidence type="ECO:0000313" key="6">
    <source>
        <dbReference type="Proteomes" id="UP000256269"/>
    </source>
</evidence>
<evidence type="ECO:0000259" key="4">
    <source>
        <dbReference type="PROSITE" id="PS51118"/>
    </source>
</evidence>
<evidence type="ECO:0000313" key="5">
    <source>
        <dbReference type="EMBL" id="REH28451.1"/>
    </source>
</evidence>
<keyword evidence="1" id="KW-0805">Transcription regulation</keyword>
<accession>A0A3E0GV61</accession>
<comment type="caution">
    <text evidence="5">The sequence shown here is derived from an EMBL/GenBank/DDBJ whole genome shotgun (WGS) entry which is preliminary data.</text>
</comment>
<dbReference type="InterPro" id="IPR036527">
    <property type="entry name" value="SCP2_sterol-bd_dom_sf"/>
</dbReference>
<dbReference type="SUPFAM" id="SSF46785">
    <property type="entry name" value="Winged helix' DNA-binding domain"/>
    <property type="match status" value="1"/>
</dbReference>
<dbReference type="AlphaFoldDB" id="A0A3E0GV61"/>
<dbReference type="InterPro" id="IPR002577">
    <property type="entry name" value="HTH_HxlR"/>
</dbReference>
<dbReference type="Pfam" id="PF14864">
    <property type="entry name" value="Alkyl_sulf_C"/>
    <property type="match status" value="1"/>
</dbReference>
<keyword evidence="6" id="KW-1185">Reference proteome</keyword>
<keyword evidence="2 5" id="KW-0238">DNA-binding</keyword>
<feature type="domain" description="HTH hxlR-type" evidence="4">
    <location>
        <begin position="11"/>
        <end position="104"/>
    </location>
</feature>
<sequence length="211" mass="23186">MNIKRAYHQYCGLAVALDVLGERWTLLIVRELLLGPRRYSDLLADLPGLGTNLLADRLKFLVDRGVIRQCPSRPAYELTDAGALLRPVVLDLTRWGFGFTPEKSTMDAVRPRWGFLAAETRLRAELAGDVDEDYEFHVDDEVFRFEVRDGRVQAAAGRAGEATVVATADAVTLVRLGAGQMSAADALAAGELTMSGPDDAVQRCRRLLDLV</sequence>
<organism evidence="5 6">
    <name type="scientific">Kutzneria buriramensis</name>
    <dbReference type="NCBI Taxonomy" id="1045776"/>
    <lineage>
        <taxon>Bacteria</taxon>
        <taxon>Bacillati</taxon>
        <taxon>Actinomycetota</taxon>
        <taxon>Actinomycetes</taxon>
        <taxon>Pseudonocardiales</taxon>
        <taxon>Pseudonocardiaceae</taxon>
        <taxon>Kutzneria</taxon>
    </lineage>
</organism>
<dbReference type="SUPFAM" id="SSF55718">
    <property type="entry name" value="SCP-like"/>
    <property type="match status" value="1"/>
</dbReference>
<evidence type="ECO:0000256" key="2">
    <source>
        <dbReference type="ARBA" id="ARBA00023125"/>
    </source>
</evidence>
<evidence type="ECO:0000256" key="3">
    <source>
        <dbReference type="ARBA" id="ARBA00023163"/>
    </source>
</evidence>
<name>A0A3E0GV61_9PSEU</name>
<dbReference type="PROSITE" id="PS51118">
    <property type="entry name" value="HTH_HXLR"/>
    <property type="match status" value="1"/>
</dbReference>
<dbReference type="PANTHER" id="PTHR33204">
    <property type="entry name" value="TRANSCRIPTIONAL REGULATOR, MARR FAMILY"/>
    <property type="match status" value="1"/>
</dbReference>
<dbReference type="PANTHER" id="PTHR33204:SF18">
    <property type="entry name" value="TRANSCRIPTIONAL REGULATORY PROTEIN"/>
    <property type="match status" value="1"/>
</dbReference>
<dbReference type="EMBL" id="QUNO01000027">
    <property type="protein sequence ID" value="REH28451.1"/>
    <property type="molecule type" value="Genomic_DNA"/>
</dbReference>
<proteinExistence type="predicted"/>
<protein>
    <submittedName>
        <fullName evidence="5">DNA-binding HxlR family transcriptional regulator</fullName>
    </submittedName>
</protein>
<dbReference type="InterPro" id="IPR036390">
    <property type="entry name" value="WH_DNA-bd_sf"/>
</dbReference>
<dbReference type="GO" id="GO:0003677">
    <property type="term" value="F:DNA binding"/>
    <property type="evidence" value="ECO:0007669"/>
    <property type="project" value="UniProtKB-KW"/>
</dbReference>
<dbReference type="RefSeq" id="WP_116181479.1">
    <property type="nucleotide sequence ID" value="NZ_CP144375.1"/>
</dbReference>
<dbReference type="Proteomes" id="UP000256269">
    <property type="component" value="Unassembled WGS sequence"/>
</dbReference>
<evidence type="ECO:0000256" key="1">
    <source>
        <dbReference type="ARBA" id="ARBA00023015"/>
    </source>
</evidence>
<gene>
    <name evidence="5" type="ORF">BCF44_12731</name>
</gene>
<keyword evidence="3" id="KW-0804">Transcription</keyword>
<dbReference type="InterPro" id="IPR036388">
    <property type="entry name" value="WH-like_DNA-bd_sf"/>
</dbReference>
<reference evidence="5 6" key="1">
    <citation type="submission" date="2018-08" db="EMBL/GenBank/DDBJ databases">
        <title>Genomic Encyclopedia of Archaeal and Bacterial Type Strains, Phase II (KMG-II): from individual species to whole genera.</title>
        <authorList>
            <person name="Goeker M."/>
        </authorList>
    </citation>
    <scope>NUCLEOTIDE SEQUENCE [LARGE SCALE GENOMIC DNA]</scope>
    <source>
        <strain evidence="5 6">DSM 45791</strain>
    </source>
</reference>
<dbReference type="Gene3D" id="1.10.10.10">
    <property type="entry name" value="Winged helix-like DNA-binding domain superfamily/Winged helix DNA-binding domain"/>
    <property type="match status" value="1"/>
</dbReference>
<dbReference type="Gene3D" id="3.30.1050.10">
    <property type="entry name" value="SCP2 sterol-binding domain"/>
    <property type="match status" value="1"/>
</dbReference>
<dbReference type="OrthoDB" id="9792527at2"/>
<dbReference type="InterPro" id="IPR029229">
    <property type="entry name" value="Alkyl_sulf_C"/>
</dbReference>
<dbReference type="Pfam" id="PF01638">
    <property type="entry name" value="HxlR"/>
    <property type="match status" value="1"/>
</dbReference>